<feature type="compositionally biased region" description="Polar residues" evidence="1">
    <location>
        <begin position="102"/>
        <end position="123"/>
    </location>
</feature>
<dbReference type="Proteomes" id="UP000783686">
    <property type="component" value="Unassembled WGS sequence"/>
</dbReference>
<gene>
    <name evidence="2" type="ORF">BOKJ2_LOCUS10527</name>
</gene>
<evidence type="ECO:0000313" key="2">
    <source>
        <dbReference type="EMBL" id="CAD5223757.1"/>
    </source>
</evidence>
<evidence type="ECO:0000256" key="1">
    <source>
        <dbReference type="SAM" id="MobiDB-lite"/>
    </source>
</evidence>
<dbReference type="AlphaFoldDB" id="A0A811L6L8"/>
<protein>
    <submittedName>
        <fullName evidence="2">Uncharacterized protein</fullName>
    </submittedName>
</protein>
<comment type="caution">
    <text evidence="2">The sequence shown here is derived from an EMBL/GenBank/DDBJ whole genome shotgun (WGS) entry which is preliminary data.</text>
</comment>
<dbReference type="EMBL" id="CAJFDH010000005">
    <property type="protein sequence ID" value="CAD5223757.1"/>
    <property type="molecule type" value="Genomic_DNA"/>
</dbReference>
<name>A0A811L6L8_9BILA</name>
<proteinExistence type="predicted"/>
<organism evidence="2 3">
    <name type="scientific">Bursaphelenchus okinawaensis</name>
    <dbReference type="NCBI Taxonomy" id="465554"/>
    <lineage>
        <taxon>Eukaryota</taxon>
        <taxon>Metazoa</taxon>
        <taxon>Ecdysozoa</taxon>
        <taxon>Nematoda</taxon>
        <taxon>Chromadorea</taxon>
        <taxon>Rhabditida</taxon>
        <taxon>Tylenchina</taxon>
        <taxon>Tylenchomorpha</taxon>
        <taxon>Aphelenchoidea</taxon>
        <taxon>Aphelenchoididae</taxon>
        <taxon>Bursaphelenchus</taxon>
    </lineage>
</organism>
<reference evidence="2" key="1">
    <citation type="submission" date="2020-09" db="EMBL/GenBank/DDBJ databases">
        <authorList>
            <person name="Kikuchi T."/>
        </authorList>
    </citation>
    <scope>NUCLEOTIDE SEQUENCE</scope>
    <source>
        <strain evidence="2">SH1</strain>
    </source>
</reference>
<evidence type="ECO:0000313" key="3">
    <source>
        <dbReference type="Proteomes" id="UP000614601"/>
    </source>
</evidence>
<keyword evidence="3" id="KW-1185">Reference proteome</keyword>
<accession>A0A811L6L8</accession>
<dbReference type="EMBL" id="CAJFCW020000005">
    <property type="protein sequence ID" value="CAG9118700.1"/>
    <property type="molecule type" value="Genomic_DNA"/>
</dbReference>
<feature type="region of interest" description="Disordered" evidence="1">
    <location>
        <begin position="88"/>
        <end position="126"/>
    </location>
</feature>
<sequence>MSEMADMVKIIEQRLHLMISKYEERNQKDKAVALMLVLKDMTDFTVGAVCHFMNTMEKVQNVKKSIDPPNPSDKRVLLRDASTQSLSNTSVLPLQDSKADSLDNTDGSSSNGLLHTSTEMSQSTKEDCGEMIKVPLPTENMDKKVSSTEKLNNTSVSSLNSSTSLLNCTGISVDSISNLSDILSPISATALASTPLSGMEVTSRVAPVAISPANSLSDLSTASLPTSALSSVSVCDMELAVGDIPLPTTAADNMPNFYAEALPNSNLSESTSSSVVGNASSYAHLSTSLVDMLPDLSTHNVGLEAEVMLNESDDFEIIFEGELIRNPPVDKENNAVKGEDEDEVMVIDNVSDDAKHEVKKDNFDENGSVKSFNDGSEGVKAYRLPCKVSQGTDVVNLTMKQPNDNVILLTTDVKGKNEKAAANLLRMNGSSLGMLRTRILDINFPSYVSNLIITSNDEWLKETPKELTRLFEAIKSRIPNVKIFFVPYAEGQNLYKMIHLAKNAASSMPGINIIHPNQFYQDYVALFHSKHHSKDVKVFFRNLNDFVIRCRKHPEAVQLL</sequence>
<dbReference type="Proteomes" id="UP000614601">
    <property type="component" value="Unassembled WGS sequence"/>
</dbReference>